<comment type="similarity">
    <text evidence="2 9">Belongs to the Mediator complex subunit 14 family.</text>
</comment>
<evidence type="ECO:0000256" key="4">
    <source>
        <dbReference type="ARBA" id="ARBA00023015"/>
    </source>
</evidence>
<evidence type="ECO:0000256" key="6">
    <source>
        <dbReference type="ARBA" id="ARBA00023163"/>
    </source>
</evidence>
<sequence>MTELSSKDKILKLLEFCKFSRKAFIKLLCLYRFPPARILSQVHAFLDMQDQLIEKCANDMFLMHNQLKTAKIINLDLFSAIDILTTGKYQQLPLIVKNRYVIENSLSDVDRMQTISRLENIIQMKLLSEQILPLAYKKSMEISEGCVKFTVPHEYSIKLTLILGEVEWWEIVDLKFFVESEDNLQLRDSQLNYLRMEAQNNLKSQSHCFKFKQLNDRLHNFCLQAKVKIIHSQGLQLITSQWENLLTVKNDVDLEFSFWKKGGENPSTYILKVVSPTSMVHNYLSNDEEDYVLLKVVDSLEENLSAQVDVQFFLYHSSNNTRKEIPISNLNLNSSMDTESILLNVTGHIANNLLEKWKSEILDVKDTIESEDGSYARLCVRFYRDNHVDFTINPRTGNISISIADSINPDADKRSMSNIIPNLESMINQDPMRIKECLNLLKLAIILERIESKVSLNGFKLINDPTQFLGLNVYAGQSAKPQMEEWFDVTSADLQAIHNTSWLQIAFSKVCEKLAELGLYFQYVLPMNSSFAGQSKISTVSPPLLLYYNLNTPSTALEQNSNLYIAKKLNYPVFLKVESGPLSIENLKDSIIYYKMIYRIPPELIDYFSSYTESDTVNHCSVNISDSALVVTFDDFDAFSSTFVDQLLVYECNERLEQFGVKISVYDENTLQLHFGNENAVFALVWSDAVWQLSIENQLQLEDLSTIIQTINQFIREKIHPYYWITYTRNIMLPIWNLNQMKTQLSSSYSTKVQVKVDRWDVDIYYLKFGLRFAIQNNTVELSDIGIKPKSNLQDNSPLFKDSIINNPNNAVVTREGLMTHISNEFKIPKYEDKIFVPLHQFLRLVSVVEGYIESVLAYFKFDEFLTGKVINKRTEVENLRIVIQVTKELVSAYTAHVHGRWFIQVKSNIPFINEFFSLVTEKVVVISKLQIHQLPSLIRCSFSWLQFSFSLTQLRPDILQDICSLGGISGQNDVSLNILLEIPDNLANMSGGKLSKGQPGVYRDSNDGNIYILVMVY</sequence>
<dbReference type="Proteomes" id="UP001210925">
    <property type="component" value="Unassembled WGS sequence"/>
</dbReference>
<dbReference type="AlphaFoldDB" id="A0AAD5UNS6"/>
<keyword evidence="12" id="KW-1185">Reference proteome</keyword>
<dbReference type="InterPro" id="IPR013947">
    <property type="entry name" value="Mediator_Med14"/>
</dbReference>
<comment type="caution">
    <text evidence="11">The sequence shown here is derived from an EMBL/GenBank/DDBJ whole genome shotgun (WGS) entry which is preliminary data.</text>
</comment>
<organism evidence="11 12">
    <name type="scientific">Boothiomyces macroporosus</name>
    <dbReference type="NCBI Taxonomy" id="261099"/>
    <lineage>
        <taxon>Eukaryota</taxon>
        <taxon>Fungi</taxon>
        <taxon>Fungi incertae sedis</taxon>
        <taxon>Chytridiomycota</taxon>
        <taxon>Chytridiomycota incertae sedis</taxon>
        <taxon>Chytridiomycetes</taxon>
        <taxon>Rhizophydiales</taxon>
        <taxon>Terramycetaceae</taxon>
        <taxon>Boothiomyces</taxon>
    </lineage>
</organism>
<proteinExistence type="inferred from homology"/>
<dbReference type="GO" id="GO:0003712">
    <property type="term" value="F:transcription coregulator activity"/>
    <property type="evidence" value="ECO:0007669"/>
    <property type="project" value="UniProtKB-UniRule"/>
</dbReference>
<evidence type="ECO:0000256" key="9">
    <source>
        <dbReference type="RuleBase" id="RU365082"/>
    </source>
</evidence>
<comment type="subcellular location">
    <subcellularLocation>
        <location evidence="1 9">Nucleus</location>
    </subcellularLocation>
</comment>
<evidence type="ECO:0000256" key="1">
    <source>
        <dbReference type="ARBA" id="ARBA00004123"/>
    </source>
</evidence>
<keyword evidence="6 9" id="KW-0804">Transcription</keyword>
<protein>
    <recommendedName>
        <fullName evidence="3 9">Mediator of RNA polymerase II transcription subunit 14</fullName>
    </recommendedName>
    <alternativeName>
        <fullName evidence="8 9">Mediator complex subunit 14</fullName>
    </alternativeName>
</protein>
<dbReference type="GO" id="GO:0070847">
    <property type="term" value="C:core mediator complex"/>
    <property type="evidence" value="ECO:0007669"/>
    <property type="project" value="TreeGrafter"/>
</dbReference>
<evidence type="ECO:0000256" key="5">
    <source>
        <dbReference type="ARBA" id="ARBA00023159"/>
    </source>
</evidence>
<dbReference type="PANTHER" id="PTHR12809">
    <property type="entry name" value="MEDIATOR COMPLEX SUBUNIT"/>
    <property type="match status" value="1"/>
</dbReference>
<keyword evidence="7 9" id="KW-0539">Nucleus</keyword>
<dbReference type="GO" id="GO:0016592">
    <property type="term" value="C:mediator complex"/>
    <property type="evidence" value="ECO:0007669"/>
    <property type="project" value="UniProtKB-UniRule"/>
</dbReference>
<evidence type="ECO:0000259" key="10">
    <source>
        <dbReference type="Pfam" id="PF08638"/>
    </source>
</evidence>
<accession>A0AAD5UNS6</accession>
<evidence type="ECO:0000313" key="12">
    <source>
        <dbReference type="Proteomes" id="UP001210925"/>
    </source>
</evidence>
<evidence type="ECO:0000256" key="3">
    <source>
        <dbReference type="ARBA" id="ARBA00019619"/>
    </source>
</evidence>
<name>A0AAD5UNS6_9FUNG</name>
<dbReference type="InterPro" id="IPR055122">
    <property type="entry name" value="Med14_N"/>
</dbReference>
<feature type="domain" description="Mediator complex subunit MED14 N-terminal" evidence="10">
    <location>
        <begin position="4"/>
        <end position="161"/>
    </location>
</feature>
<dbReference type="EMBL" id="JADGKB010000015">
    <property type="protein sequence ID" value="KAJ3259842.1"/>
    <property type="molecule type" value="Genomic_DNA"/>
</dbReference>
<keyword evidence="5 9" id="KW-0010">Activator</keyword>
<dbReference type="Pfam" id="PF08638">
    <property type="entry name" value="Med14"/>
    <property type="match status" value="1"/>
</dbReference>
<evidence type="ECO:0000256" key="2">
    <source>
        <dbReference type="ARBA" id="ARBA00007813"/>
    </source>
</evidence>
<comment type="function">
    <text evidence="9">Component of the Mediator complex, a coactivator involved in the regulated transcription of nearly all RNA polymerase II-dependent genes. Mediator functions as a bridge to convey information from gene-specific regulatory proteins to the basal RNA polymerase II transcription machinery. Mediator is recruited to promoters by direct interactions with regulatory proteins and serves as a scaffold for the assembly of a functional preinitiation complex with RNA polymerase II and the general transcription factors.</text>
</comment>
<evidence type="ECO:0000256" key="8">
    <source>
        <dbReference type="ARBA" id="ARBA00032007"/>
    </source>
</evidence>
<gene>
    <name evidence="11" type="primary">MED14</name>
    <name evidence="11" type="ORF">HK103_001733</name>
</gene>
<comment type="subunit">
    <text evidence="9">Component of the Mediator complex.</text>
</comment>
<dbReference type="PANTHER" id="PTHR12809:SF2">
    <property type="entry name" value="MEDIATOR OF RNA POLYMERASE II TRANSCRIPTION SUBUNIT 14"/>
    <property type="match status" value="1"/>
</dbReference>
<reference evidence="11" key="1">
    <citation type="submission" date="2020-05" db="EMBL/GenBank/DDBJ databases">
        <title>Phylogenomic resolution of chytrid fungi.</title>
        <authorList>
            <person name="Stajich J.E."/>
            <person name="Amses K."/>
            <person name="Simmons R."/>
            <person name="Seto K."/>
            <person name="Myers J."/>
            <person name="Bonds A."/>
            <person name="Quandt C.A."/>
            <person name="Barry K."/>
            <person name="Liu P."/>
            <person name="Grigoriev I."/>
            <person name="Longcore J.E."/>
            <person name="James T.Y."/>
        </authorList>
    </citation>
    <scope>NUCLEOTIDE SEQUENCE</scope>
    <source>
        <strain evidence="11">PLAUS21</strain>
    </source>
</reference>
<keyword evidence="4 9" id="KW-0805">Transcription regulation</keyword>
<evidence type="ECO:0000256" key="7">
    <source>
        <dbReference type="ARBA" id="ARBA00023242"/>
    </source>
</evidence>
<dbReference type="GO" id="GO:0006357">
    <property type="term" value="P:regulation of transcription by RNA polymerase II"/>
    <property type="evidence" value="ECO:0007669"/>
    <property type="project" value="InterPro"/>
</dbReference>
<evidence type="ECO:0000313" key="11">
    <source>
        <dbReference type="EMBL" id="KAJ3259842.1"/>
    </source>
</evidence>